<proteinExistence type="predicted"/>
<accession>A0A6V7PGZ9</accession>
<feature type="compositionally biased region" description="Gly residues" evidence="1">
    <location>
        <begin position="226"/>
        <end position="250"/>
    </location>
</feature>
<dbReference type="EMBL" id="LR862148">
    <property type="protein sequence ID" value="CAD1830139.1"/>
    <property type="molecule type" value="Genomic_DNA"/>
</dbReference>
<organism evidence="2">
    <name type="scientific">Ananas comosus var. bracteatus</name>
    <name type="common">red pineapple</name>
    <dbReference type="NCBI Taxonomy" id="296719"/>
    <lineage>
        <taxon>Eukaryota</taxon>
        <taxon>Viridiplantae</taxon>
        <taxon>Streptophyta</taxon>
        <taxon>Embryophyta</taxon>
        <taxon>Tracheophyta</taxon>
        <taxon>Spermatophyta</taxon>
        <taxon>Magnoliopsida</taxon>
        <taxon>Liliopsida</taxon>
        <taxon>Poales</taxon>
        <taxon>Bromeliaceae</taxon>
        <taxon>Bromelioideae</taxon>
        <taxon>Ananas</taxon>
    </lineage>
</organism>
<feature type="region of interest" description="Disordered" evidence="1">
    <location>
        <begin position="213"/>
        <end position="250"/>
    </location>
</feature>
<dbReference type="AlphaFoldDB" id="A0A6V7PGZ9"/>
<gene>
    <name evidence="2" type="ORF">CB5_LOCUS13350</name>
</gene>
<sequence length="250" mass="25572">MGPSLYTGGRSIRQLGPPGNLSGGPIYFSPHAGLAPTSHAGLAPTSDWRAGWFTLKTKVKPLSPTSGLTTGSDGRGTCVSFDKAHPGRAFGDSATEPVGEEVEEEVAEGGSGGGGAAEEVLGRGVAEKPIERGERITPMGSVGEKEEEEEEVVEEAIGGGGDAGAEEAALGLREAEVGRRSMLLRTIATRPGLWSDPLPRYWRCTAEGKEEAHRAWRGVNPKGIHQRGGGGGGSRRGEGGGGGGHRGGGG</sequence>
<evidence type="ECO:0000313" key="2">
    <source>
        <dbReference type="EMBL" id="CAD1830139.1"/>
    </source>
</evidence>
<name>A0A6V7PGZ9_ANACO</name>
<reference evidence="2" key="1">
    <citation type="submission" date="2020-07" db="EMBL/GenBank/DDBJ databases">
        <authorList>
            <person name="Lin J."/>
        </authorList>
    </citation>
    <scope>NUCLEOTIDE SEQUENCE</scope>
</reference>
<evidence type="ECO:0000256" key="1">
    <source>
        <dbReference type="SAM" id="MobiDB-lite"/>
    </source>
</evidence>
<protein>
    <submittedName>
        <fullName evidence="2">Uncharacterized protein</fullName>
    </submittedName>
</protein>